<organism evidence="2 3">
    <name type="scientific">Novosphingobium humi</name>
    <dbReference type="NCBI Taxonomy" id="2282397"/>
    <lineage>
        <taxon>Bacteria</taxon>
        <taxon>Pseudomonadati</taxon>
        <taxon>Pseudomonadota</taxon>
        <taxon>Alphaproteobacteria</taxon>
        <taxon>Sphingomonadales</taxon>
        <taxon>Sphingomonadaceae</taxon>
        <taxon>Novosphingobium</taxon>
    </lineage>
</organism>
<dbReference type="Pfam" id="PF13692">
    <property type="entry name" value="Glyco_trans_1_4"/>
    <property type="match status" value="1"/>
</dbReference>
<keyword evidence="2" id="KW-0614">Plasmid</keyword>
<sequence length="405" mass="44280">MPEPRGGTDWNTQVPRGLRVALIGNALPRQCGLATFTTDLEQALHAMPQIRETAIVAMSDPGQDYLYPRKVCQIVRQNRREDYHAATEFINDKRFDVACLQHEFGIFGGEAGGYILDLVERLDMPLVVTLHTVLDRPTPAQRMIMARLLDIAACVVVMVGKGRDMLVEHYDADPERIVVIPHGIPDVEWTLPAAAKARLGYSGQRVVLTSGLIGPGKGVETMIEAMPAVLAAVPDAIYVVMGATHPHQLRTGRDAYRESLMALVRDLGIGKNVSFLNRFFDQSAMLDHIGMCDVYVTPYLHEAQMTSGALALSHGIGRPVVSTPYWHAAELLADGSGHLVPFGDTVALGRCVADLLGNDAARMALARRSYGASRPTTWANTARRYAHAFRNVCAQVGSTNFRRSG</sequence>
<dbReference type="Proteomes" id="UP001218231">
    <property type="component" value="Plasmid unnamed1"/>
</dbReference>
<dbReference type="PANTHER" id="PTHR12526">
    <property type="entry name" value="GLYCOSYLTRANSFERASE"/>
    <property type="match status" value="1"/>
</dbReference>
<dbReference type="PANTHER" id="PTHR12526:SF572">
    <property type="entry name" value="BLL5144 PROTEIN"/>
    <property type="match status" value="1"/>
</dbReference>
<feature type="domain" description="Glycosyltransferase subfamily 4-like N-terminal" evidence="1">
    <location>
        <begin position="81"/>
        <end position="185"/>
    </location>
</feature>
<keyword evidence="3" id="KW-1185">Reference proteome</keyword>
<evidence type="ECO:0000259" key="1">
    <source>
        <dbReference type="Pfam" id="PF13439"/>
    </source>
</evidence>
<dbReference type="InterPro" id="IPR028098">
    <property type="entry name" value="Glyco_trans_4-like_N"/>
</dbReference>
<dbReference type="CDD" id="cd03822">
    <property type="entry name" value="GT4_mannosyltransferase-like"/>
    <property type="match status" value="1"/>
</dbReference>
<dbReference type="EMBL" id="CP117418">
    <property type="protein sequence ID" value="WCT80043.1"/>
    <property type="molecule type" value="Genomic_DNA"/>
</dbReference>
<accession>A0ABY7U3H7</accession>
<geneLocation type="plasmid" evidence="2 3">
    <name>unnamed1</name>
</geneLocation>
<evidence type="ECO:0000313" key="3">
    <source>
        <dbReference type="Proteomes" id="UP001218231"/>
    </source>
</evidence>
<dbReference type="Gene3D" id="3.40.50.2000">
    <property type="entry name" value="Glycogen Phosphorylase B"/>
    <property type="match status" value="2"/>
</dbReference>
<dbReference type="Pfam" id="PF13439">
    <property type="entry name" value="Glyco_transf_4"/>
    <property type="match status" value="1"/>
</dbReference>
<name>A0ABY7U3H7_9SPHN</name>
<protein>
    <submittedName>
        <fullName evidence="2">Glycosyltransferase family 4 protein</fullName>
    </submittedName>
</protein>
<proteinExistence type="predicted"/>
<reference evidence="2 3" key="1">
    <citation type="submission" date="2023-02" db="EMBL/GenBank/DDBJ databases">
        <title>Genome sequence of Novosphingobium humi KACC 19094.</title>
        <authorList>
            <person name="Kim S."/>
            <person name="Heo J."/>
            <person name="Kwon S.-W."/>
        </authorList>
    </citation>
    <scope>NUCLEOTIDE SEQUENCE [LARGE SCALE GENOMIC DNA]</scope>
    <source>
        <strain evidence="2 3">KACC 19094</strain>
        <plasmid evidence="2 3">unnamed1</plasmid>
    </source>
</reference>
<gene>
    <name evidence="2" type="ORF">PQ457_18465</name>
</gene>
<dbReference type="RefSeq" id="WP_273620315.1">
    <property type="nucleotide sequence ID" value="NZ_CP117418.1"/>
</dbReference>
<evidence type="ECO:0000313" key="2">
    <source>
        <dbReference type="EMBL" id="WCT80043.1"/>
    </source>
</evidence>
<dbReference type="SUPFAM" id="SSF53756">
    <property type="entry name" value="UDP-Glycosyltransferase/glycogen phosphorylase"/>
    <property type="match status" value="1"/>
</dbReference>